<feature type="compositionally biased region" description="Basic and acidic residues" evidence="1">
    <location>
        <begin position="125"/>
        <end position="135"/>
    </location>
</feature>
<accession>A0A6G1KLX2</accession>
<gene>
    <name evidence="2" type="ORF">K504DRAFT_139832</name>
</gene>
<proteinExistence type="predicted"/>
<organism evidence="2 3">
    <name type="scientific">Pleomassaria siparia CBS 279.74</name>
    <dbReference type="NCBI Taxonomy" id="1314801"/>
    <lineage>
        <taxon>Eukaryota</taxon>
        <taxon>Fungi</taxon>
        <taxon>Dikarya</taxon>
        <taxon>Ascomycota</taxon>
        <taxon>Pezizomycotina</taxon>
        <taxon>Dothideomycetes</taxon>
        <taxon>Pleosporomycetidae</taxon>
        <taxon>Pleosporales</taxon>
        <taxon>Pleomassariaceae</taxon>
        <taxon>Pleomassaria</taxon>
    </lineage>
</organism>
<dbReference type="EMBL" id="MU005765">
    <property type="protein sequence ID" value="KAF2713545.1"/>
    <property type="molecule type" value="Genomic_DNA"/>
</dbReference>
<keyword evidence="3" id="KW-1185">Reference proteome</keyword>
<sequence length="160" mass="18230">MRATKQSGHGWEAADVWGLACLLTIQIASWSTPSIQRRRPVGCHRCPRRPHTASQAWRAESQARRRARLRQVAGPSQPCLFQKVDVAYGGWVKMWKCGNALERSARFTACRYREQKEPFFGGEGGGKETERERERKGKKGGGQRMKVSHCNPHRCKAVRR</sequence>
<dbReference type="Proteomes" id="UP000799428">
    <property type="component" value="Unassembled WGS sequence"/>
</dbReference>
<evidence type="ECO:0000313" key="3">
    <source>
        <dbReference type="Proteomes" id="UP000799428"/>
    </source>
</evidence>
<reference evidence="2" key="1">
    <citation type="journal article" date="2020" name="Stud. Mycol.">
        <title>101 Dothideomycetes genomes: a test case for predicting lifestyles and emergence of pathogens.</title>
        <authorList>
            <person name="Haridas S."/>
            <person name="Albert R."/>
            <person name="Binder M."/>
            <person name="Bloem J."/>
            <person name="Labutti K."/>
            <person name="Salamov A."/>
            <person name="Andreopoulos B."/>
            <person name="Baker S."/>
            <person name="Barry K."/>
            <person name="Bills G."/>
            <person name="Bluhm B."/>
            <person name="Cannon C."/>
            <person name="Castanera R."/>
            <person name="Culley D."/>
            <person name="Daum C."/>
            <person name="Ezra D."/>
            <person name="Gonzalez J."/>
            <person name="Henrissat B."/>
            <person name="Kuo A."/>
            <person name="Liang C."/>
            <person name="Lipzen A."/>
            <person name="Lutzoni F."/>
            <person name="Magnuson J."/>
            <person name="Mondo S."/>
            <person name="Nolan M."/>
            <person name="Ohm R."/>
            <person name="Pangilinan J."/>
            <person name="Park H.-J."/>
            <person name="Ramirez L."/>
            <person name="Alfaro M."/>
            <person name="Sun H."/>
            <person name="Tritt A."/>
            <person name="Yoshinaga Y."/>
            <person name="Zwiers L.-H."/>
            <person name="Turgeon B."/>
            <person name="Goodwin S."/>
            <person name="Spatafora J."/>
            <person name="Crous P."/>
            <person name="Grigoriev I."/>
        </authorList>
    </citation>
    <scope>NUCLEOTIDE SEQUENCE</scope>
    <source>
        <strain evidence="2">CBS 279.74</strain>
    </source>
</reference>
<protein>
    <submittedName>
        <fullName evidence="2">Uncharacterized protein</fullName>
    </submittedName>
</protein>
<feature type="compositionally biased region" description="Basic residues" evidence="1">
    <location>
        <begin position="151"/>
        <end position="160"/>
    </location>
</feature>
<feature type="region of interest" description="Disordered" evidence="1">
    <location>
        <begin position="40"/>
        <end position="59"/>
    </location>
</feature>
<evidence type="ECO:0000256" key="1">
    <source>
        <dbReference type="SAM" id="MobiDB-lite"/>
    </source>
</evidence>
<feature type="region of interest" description="Disordered" evidence="1">
    <location>
        <begin position="119"/>
        <end position="160"/>
    </location>
</feature>
<evidence type="ECO:0000313" key="2">
    <source>
        <dbReference type="EMBL" id="KAF2713545.1"/>
    </source>
</evidence>
<feature type="compositionally biased region" description="Basic residues" evidence="1">
    <location>
        <begin position="40"/>
        <end position="51"/>
    </location>
</feature>
<name>A0A6G1KLX2_9PLEO</name>
<dbReference type="AlphaFoldDB" id="A0A6G1KLX2"/>